<evidence type="ECO:0000256" key="4">
    <source>
        <dbReference type="SAM" id="MobiDB-lite"/>
    </source>
</evidence>
<dbReference type="GO" id="GO:0043138">
    <property type="term" value="F:3'-5' DNA helicase activity"/>
    <property type="evidence" value="ECO:0007669"/>
    <property type="project" value="UniProtKB-EC"/>
</dbReference>
<dbReference type="SUPFAM" id="SSF52540">
    <property type="entry name" value="P-loop containing nucleoside triphosphate hydrolases"/>
    <property type="match status" value="1"/>
</dbReference>
<dbReference type="Gene3D" id="1.10.10.10">
    <property type="entry name" value="Winged helix-like DNA-binding domain superfamily/Winged helix DNA-binding domain"/>
    <property type="match status" value="1"/>
</dbReference>
<feature type="domain" description="Helicase ATP-binding" evidence="5">
    <location>
        <begin position="160"/>
        <end position="333"/>
    </location>
</feature>
<dbReference type="Proteomes" id="UP000094020">
    <property type="component" value="Chromosome 10"/>
</dbReference>
<dbReference type="Pfam" id="PF02889">
    <property type="entry name" value="Sec63"/>
    <property type="match status" value="1"/>
</dbReference>
<evidence type="ECO:0000259" key="6">
    <source>
        <dbReference type="PROSITE" id="PS51194"/>
    </source>
</evidence>
<keyword evidence="2" id="KW-0547">Nucleotide-binding</keyword>
<evidence type="ECO:0000313" key="8">
    <source>
        <dbReference type="Proteomes" id="UP000094020"/>
    </source>
</evidence>
<dbReference type="AlphaFoldDB" id="A0AAJ8LCN6"/>
<feature type="region of interest" description="Disordered" evidence="4">
    <location>
        <begin position="971"/>
        <end position="1009"/>
    </location>
</feature>
<dbReference type="EMBL" id="CP144528">
    <property type="protein sequence ID" value="WWC73232.1"/>
    <property type="molecule type" value="Genomic_DNA"/>
</dbReference>
<keyword evidence="3" id="KW-0067">ATP-binding</keyword>
<reference evidence="7" key="2">
    <citation type="submission" date="2024-02" db="EMBL/GenBank/DDBJ databases">
        <title>Comparative genomics of Cryptococcus and Kwoniella reveals pathogenesis evolution and contrasting modes of karyotype evolution via chromosome fusion or intercentromeric recombination.</title>
        <authorList>
            <person name="Coelho M.A."/>
            <person name="David-Palma M."/>
            <person name="Shea T."/>
            <person name="Bowers K."/>
            <person name="McGinley-Smith S."/>
            <person name="Mohammad A.W."/>
            <person name="Gnirke A."/>
            <person name="Yurkov A.M."/>
            <person name="Nowrousian M."/>
            <person name="Sun S."/>
            <person name="Cuomo C.A."/>
            <person name="Heitman J."/>
        </authorList>
    </citation>
    <scope>NUCLEOTIDE SEQUENCE</scope>
    <source>
        <strain evidence="7">CBS 10737</strain>
    </source>
</reference>
<feature type="compositionally biased region" description="Polar residues" evidence="4">
    <location>
        <begin position="977"/>
        <end position="1007"/>
    </location>
</feature>
<dbReference type="SMART" id="SM00490">
    <property type="entry name" value="HELICc"/>
    <property type="match status" value="1"/>
</dbReference>
<evidence type="ECO:0000256" key="3">
    <source>
        <dbReference type="ARBA" id="ARBA00022840"/>
    </source>
</evidence>
<dbReference type="Gene3D" id="3.40.50.300">
    <property type="entry name" value="P-loop containing nucleotide triphosphate hydrolases"/>
    <property type="match status" value="2"/>
</dbReference>
<dbReference type="InterPro" id="IPR011545">
    <property type="entry name" value="DEAD/DEAH_box_helicase_dom"/>
</dbReference>
<feature type="domain" description="Helicase C-terminal" evidence="6">
    <location>
        <begin position="390"/>
        <end position="572"/>
    </location>
</feature>
<evidence type="ECO:0000313" key="7">
    <source>
        <dbReference type="EMBL" id="WWC73232.1"/>
    </source>
</evidence>
<organism evidence="7 8">
    <name type="scientific">Kwoniella pini CBS 10737</name>
    <dbReference type="NCBI Taxonomy" id="1296096"/>
    <lineage>
        <taxon>Eukaryota</taxon>
        <taxon>Fungi</taxon>
        <taxon>Dikarya</taxon>
        <taxon>Basidiomycota</taxon>
        <taxon>Agaricomycotina</taxon>
        <taxon>Tremellomycetes</taxon>
        <taxon>Tremellales</taxon>
        <taxon>Cryptococcaceae</taxon>
        <taxon>Kwoniella</taxon>
    </lineage>
</organism>
<dbReference type="InterPro" id="IPR036388">
    <property type="entry name" value="WH-like_DNA-bd_sf"/>
</dbReference>
<dbReference type="GO" id="GO:0003676">
    <property type="term" value="F:nucleic acid binding"/>
    <property type="evidence" value="ECO:0007669"/>
    <property type="project" value="InterPro"/>
</dbReference>
<dbReference type="GO" id="GO:0005524">
    <property type="term" value="F:ATP binding"/>
    <property type="evidence" value="ECO:0007669"/>
    <property type="project" value="UniProtKB-KW"/>
</dbReference>
<dbReference type="GeneID" id="30173626"/>
<gene>
    <name evidence="7" type="ORF">I206_107198</name>
</gene>
<sequence>MSDSGDEDPLWAVEEDIQAIDVDSSFNADDSPSPVNRLPAASKVMRDSYPLATRLKSLSPKLNEILEISAPDDVGALPESVAGSTSATVEKINNNAMQISDISDKLNNDDTEITVTPEILKEREIALPSVRLIPTSRLTAAQQKCFKFPVFNEVQSAVFQDVYLGTENVVVAAPTGSGKTTIFELAFLKTRNAVSTGTKPLAIYIAPTKRRDWEIRLESNLNVRCCEITGDTGRFDVVTGLIKDADLIIITPEKLDSITRRQSWANKKFYNRIGLIMLDEVHILHETRGATLEVVMSRITQKAPNVRVIALSATVPNIDDVARWIGRRESQYELSSGIYCSSELDENGVLESEKKYTFQRMAMAKIYKKHVYGIDGGGNEWSLAPRLDANLFPLLLKHAEGKPVLIFCPTRKACQTTAAFIQKTYLNAHAEGQALPWSSKRNVQLDLKDNKIKEFTNQGIAVHHAGLDYSDRRDIEDGFISGKIHLIVSTSTLAVGVNLPAHTVIIKGTMAWHGPQMMGRAGRPQFDKSGTVVVMCEKTNVQKVSYLTRIETLLESTHDFLATVDLNNEISLKTIQTLSSALEWLRRQVTIFRPRSRYCRSFFYIRIQQNPSHYSLQEAFEKTIDSSWEEYLNQCIEMLAILQMKEDCKLEDLLRIVSHAEEYKDLRIRPGEAKMLNNLSKEGKVRFTVKEGAKTYGDKVFLLMQVQFGSYILDTEKKTESTSFLQTQIIIFSHAERIAKAILKIALSRKYGNTTKAALELHRTIAGKAWEDSSSMFRQLDQVGPAAIRALESKKIYTSEIVVINRAIRSERIEDSTDKSHKVLVLNIDVRSLGRDLLQVDGFRKRKFKSSSWFFSALLLRDDGGYIHYTRTSLETIIKAKSPSLTVKVELKSRFKTIIGTFGEEVSGCTETVNFDLNLDDSVWPETVTAAAEQQADLDPLSGTVVPIEDDASIRLDADSSVEILDATKEIEDDTLTNRPTGTCDRQSQLSPAPSVSLPPQAQSATDPHSDDIFETIPVHWEESNVRKMQLDRPRIANDASCDYIEKGSGLIDWDVNEMFEGVDIVADPPLSPPLVAGEKQSTSCNRVDKFLAVTANGSRLHHRSSERPGALHDAPSVQTAEHQDHDYNASLPPQKRVRLDYDRSFHREESV</sequence>
<evidence type="ECO:0000259" key="5">
    <source>
        <dbReference type="PROSITE" id="PS51192"/>
    </source>
</evidence>
<dbReference type="PROSITE" id="PS51194">
    <property type="entry name" value="HELICASE_CTER"/>
    <property type="match status" value="1"/>
</dbReference>
<dbReference type="InterPro" id="IPR004179">
    <property type="entry name" value="Sec63-dom"/>
</dbReference>
<keyword evidence="8" id="KW-1185">Reference proteome</keyword>
<dbReference type="SMART" id="SM00487">
    <property type="entry name" value="DEXDc"/>
    <property type="match status" value="1"/>
</dbReference>
<name>A0AAJ8LCN6_9TREE</name>
<dbReference type="Pfam" id="PF00270">
    <property type="entry name" value="DEAD"/>
    <property type="match status" value="1"/>
</dbReference>
<evidence type="ECO:0008006" key="9">
    <source>
        <dbReference type="Google" id="ProtNLM"/>
    </source>
</evidence>
<dbReference type="RefSeq" id="XP_070059571.1">
    <property type="nucleotide sequence ID" value="XM_070203470.1"/>
</dbReference>
<reference evidence="7" key="1">
    <citation type="submission" date="2013-07" db="EMBL/GenBank/DDBJ databases">
        <authorList>
            <consortium name="The Broad Institute Genome Sequencing Platform"/>
            <person name="Cuomo C."/>
            <person name="Litvintseva A."/>
            <person name="Chen Y."/>
            <person name="Heitman J."/>
            <person name="Sun S."/>
            <person name="Springer D."/>
            <person name="Dromer F."/>
            <person name="Young S.K."/>
            <person name="Zeng Q."/>
            <person name="Gargeya S."/>
            <person name="Fitzgerald M."/>
            <person name="Abouelleil A."/>
            <person name="Alvarado L."/>
            <person name="Berlin A.M."/>
            <person name="Chapman S.B."/>
            <person name="Dewar J."/>
            <person name="Goldberg J."/>
            <person name="Griggs A."/>
            <person name="Gujja S."/>
            <person name="Hansen M."/>
            <person name="Howarth C."/>
            <person name="Imamovic A."/>
            <person name="Larimer J."/>
            <person name="McCowan C."/>
            <person name="Murphy C."/>
            <person name="Pearson M."/>
            <person name="Priest M."/>
            <person name="Roberts A."/>
            <person name="Saif S."/>
            <person name="Shea T."/>
            <person name="Sykes S."/>
            <person name="Wortman J."/>
            <person name="Nusbaum C."/>
            <person name="Birren B."/>
        </authorList>
    </citation>
    <scope>NUCLEOTIDE SEQUENCE</scope>
    <source>
        <strain evidence="7">CBS 10737</strain>
    </source>
</reference>
<dbReference type="GO" id="GO:0016787">
    <property type="term" value="F:hydrolase activity"/>
    <property type="evidence" value="ECO:0007669"/>
    <property type="project" value="UniProtKB-KW"/>
</dbReference>
<dbReference type="PANTHER" id="PTHR47835:SF3">
    <property type="entry name" value="HELICASE FOR MEIOSIS 1"/>
    <property type="match status" value="1"/>
</dbReference>
<feature type="compositionally biased region" description="Basic and acidic residues" evidence="4">
    <location>
        <begin position="1138"/>
        <end position="1152"/>
    </location>
</feature>
<dbReference type="PROSITE" id="PS51192">
    <property type="entry name" value="HELICASE_ATP_BIND_1"/>
    <property type="match status" value="1"/>
</dbReference>
<dbReference type="Pfam" id="PF00271">
    <property type="entry name" value="Helicase_C"/>
    <property type="match status" value="1"/>
</dbReference>
<dbReference type="PANTHER" id="PTHR47835">
    <property type="entry name" value="HFM1, ATP DEPENDENT DNA HELICASE HOMOLOG"/>
    <property type="match status" value="1"/>
</dbReference>
<protein>
    <recommendedName>
        <fullName evidence="9">P-loop containing nucleoside triphosphate hydrolase protein</fullName>
    </recommendedName>
</protein>
<evidence type="ECO:0000256" key="1">
    <source>
        <dbReference type="ARBA" id="ARBA00010140"/>
    </source>
</evidence>
<evidence type="ECO:0000256" key="2">
    <source>
        <dbReference type="ARBA" id="ARBA00022741"/>
    </source>
</evidence>
<dbReference type="InterPro" id="IPR052247">
    <property type="entry name" value="Meiotic_Crossover_Helicase"/>
</dbReference>
<comment type="similarity">
    <text evidence="1">Belongs to the helicase family. SKI2 subfamily.</text>
</comment>
<dbReference type="Gene3D" id="1.10.3380.10">
    <property type="entry name" value="Sec63 N-terminal domain-like domain"/>
    <property type="match status" value="1"/>
</dbReference>
<dbReference type="CDD" id="cd18795">
    <property type="entry name" value="SF2_C_Ski2"/>
    <property type="match status" value="1"/>
</dbReference>
<dbReference type="SUPFAM" id="SSF158702">
    <property type="entry name" value="Sec63 N-terminal domain-like"/>
    <property type="match status" value="1"/>
</dbReference>
<dbReference type="KEGG" id="kpin:30173626"/>
<accession>A0AAJ8LCN6</accession>
<dbReference type="InterPro" id="IPR027417">
    <property type="entry name" value="P-loop_NTPase"/>
</dbReference>
<dbReference type="GO" id="GO:0051321">
    <property type="term" value="P:meiotic cell cycle"/>
    <property type="evidence" value="ECO:0007669"/>
    <property type="project" value="UniProtKB-KW"/>
</dbReference>
<dbReference type="InterPro" id="IPR001650">
    <property type="entry name" value="Helicase_C-like"/>
</dbReference>
<feature type="region of interest" description="Disordered" evidence="4">
    <location>
        <begin position="1100"/>
        <end position="1152"/>
    </location>
</feature>
<dbReference type="InterPro" id="IPR014001">
    <property type="entry name" value="Helicase_ATP-bd"/>
</dbReference>
<proteinExistence type="inferred from homology"/>
<dbReference type="SMART" id="SM00973">
    <property type="entry name" value="Sec63"/>
    <property type="match status" value="1"/>
</dbReference>